<feature type="chain" id="PRO_5040752810" description="Choloylglycine hydrolase/NAAA C-terminal domain-containing protein" evidence="3">
    <location>
        <begin position="20"/>
        <end position="344"/>
    </location>
</feature>
<evidence type="ECO:0000313" key="5">
    <source>
        <dbReference type="EMBL" id="GMH79511.1"/>
    </source>
</evidence>
<dbReference type="InterPro" id="IPR052193">
    <property type="entry name" value="Peptidase_C59"/>
</dbReference>
<organism evidence="5 6">
    <name type="scientific">Triparma strigata</name>
    <dbReference type="NCBI Taxonomy" id="1606541"/>
    <lineage>
        <taxon>Eukaryota</taxon>
        <taxon>Sar</taxon>
        <taxon>Stramenopiles</taxon>
        <taxon>Ochrophyta</taxon>
        <taxon>Bolidophyceae</taxon>
        <taxon>Parmales</taxon>
        <taxon>Triparmaceae</taxon>
        <taxon>Triparma</taxon>
    </lineage>
</organism>
<evidence type="ECO:0000313" key="6">
    <source>
        <dbReference type="Proteomes" id="UP001165085"/>
    </source>
</evidence>
<feature type="domain" description="Choloylglycine hydrolase/NAAA C-terminal" evidence="4">
    <location>
        <begin position="20"/>
        <end position="315"/>
    </location>
</feature>
<evidence type="ECO:0000256" key="1">
    <source>
        <dbReference type="ARBA" id="ARBA00006625"/>
    </source>
</evidence>
<feature type="signal peptide" evidence="3">
    <location>
        <begin position="1"/>
        <end position="19"/>
    </location>
</feature>
<gene>
    <name evidence="5" type="ORF">TrST_g4555</name>
</gene>
<proteinExistence type="inferred from homology"/>
<dbReference type="SUPFAM" id="SSF56235">
    <property type="entry name" value="N-terminal nucleophile aminohydrolases (Ntn hydrolases)"/>
    <property type="match status" value="1"/>
</dbReference>
<dbReference type="PANTHER" id="PTHR35527:SF2">
    <property type="entry name" value="HYDROLASE"/>
    <property type="match status" value="1"/>
</dbReference>
<dbReference type="AlphaFoldDB" id="A0A9W7AX81"/>
<keyword evidence="6" id="KW-1185">Reference proteome</keyword>
<evidence type="ECO:0000256" key="2">
    <source>
        <dbReference type="ARBA" id="ARBA00022801"/>
    </source>
</evidence>
<dbReference type="GO" id="GO:0016787">
    <property type="term" value="F:hydrolase activity"/>
    <property type="evidence" value="ECO:0007669"/>
    <property type="project" value="UniProtKB-KW"/>
</dbReference>
<keyword evidence="3" id="KW-0732">Signal</keyword>
<comment type="caution">
    <text evidence="5">The sequence shown here is derived from an EMBL/GenBank/DDBJ whole genome shotgun (WGS) entry which is preliminary data.</text>
</comment>
<dbReference type="EMBL" id="BRXY01000235">
    <property type="protein sequence ID" value="GMH79511.1"/>
    <property type="molecule type" value="Genomic_DNA"/>
</dbReference>
<evidence type="ECO:0000259" key="4">
    <source>
        <dbReference type="Pfam" id="PF02275"/>
    </source>
</evidence>
<dbReference type="Proteomes" id="UP001165085">
    <property type="component" value="Unassembled WGS sequence"/>
</dbReference>
<dbReference type="OrthoDB" id="63199at2759"/>
<name>A0A9W7AX81_9STRA</name>
<dbReference type="InterPro" id="IPR029132">
    <property type="entry name" value="CBAH/NAAA_C"/>
</dbReference>
<accession>A0A9W7AX81</accession>
<dbReference type="PANTHER" id="PTHR35527">
    <property type="entry name" value="CHOLOYLGLYCINE HYDROLASE"/>
    <property type="match status" value="1"/>
</dbReference>
<sequence length="344" mass="38331">MRGLDVLAALTALPLCALSCSNVLLPPSEHGVVHARTMDLGSWSDFELIAHPPASTEEFGYLGVYPTASRFHEIGVQMGVAAGMNTQGLSCDMQTLLKTKYPDQPTPDDDKEGVFVAFVCEWALKNFQTTKDVKDALKNTHTVWGPTKFSFDQHFSFRDANGNSIVVEFLDHETVISEDKNDGKSGFGIMTNEPPYSWHIENVKHYEWKKGLAAPIIEAPGAFYPDHRFIRLHNLKGGLEEPKSNKDLIMNAVHLLNSVTIPPGLIMGTDSGEGEGEGDHTIFGMVYDHTENVVYYRSYDNQSLQRVRLSDLGLDEIGGAKKFLPIVNDQKWFIDSARSFRRIP</sequence>
<keyword evidence="2" id="KW-0378">Hydrolase</keyword>
<dbReference type="InterPro" id="IPR029055">
    <property type="entry name" value="Ntn_hydrolases_N"/>
</dbReference>
<protein>
    <recommendedName>
        <fullName evidence="4">Choloylglycine hydrolase/NAAA C-terminal domain-containing protein</fullName>
    </recommendedName>
</protein>
<comment type="similarity">
    <text evidence="1">Belongs to the peptidase C59 family.</text>
</comment>
<dbReference type="Gene3D" id="3.60.60.10">
    <property type="entry name" value="Penicillin V Acylase, Chain A"/>
    <property type="match status" value="1"/>
</dbReference>
<evidence type="ECO:0000256" key="3">
    <source>
        <dbReference type="SAM" id="SignalP"/>
    </source>
</evidence>
<reference evidence="6" key="1">
    <citation type="journal article" date="2023" name="Commun. Biol.">
        <title>Genome analysis of Parmales, the sister group of diatoms, reveals the evolutionary specialization of diatoms from phago-mixotrophs to photoautotrophs.</title>
        <authorList>
            <person name="Ban H."/>
            <person name="Sato S."/>
            <person name="Yoshikawa S."/>
            <person name="Yamada K."/>
            <person name="Nakamura Y."/>
            <person name="Ichinomiya M."/>
            <person name="Sato N."/>
            <person name="Blanc-Mathieu R."/>
            <person name="Endo H."/>
            <person name="Kuwata A."/>
            <person name="Ogata H."/>
        </authorList>
    </citation>
    <scope>NUCLEOTIDE SEQUENCE [LARGE SCALE GENOMIC DNA]</scope>
    <source>
        <strain evidence="6">NIES 3701</strain>
    </source>
</reference>
<dbReference type="Pfam" id="PF02275">
    <property type="entry name" value="CBAH"/>
    <property type="match status" value="1"/>
</dbReference>